<dbReference type="Proteomes" id="UP000431264">
    <property type="component" value="Unassembled WGS sequence"/>
</dbReference>
<evidence type="ECO:0000313" key="2">
    <source>
        <dbReference type="EMBL" id="MVO09381.1"/>
    </source>
</evidence>
<name>A0A6I4ILN3_9FLAO</name>
<keyword evidence="1" id="KW-0472">Membrane</keyword>
<dbReference type="RefSeq" id="WP_140997762.1">
    <property type="nucleotide sequence ID" value="NZ_VDCZ01000006.1"/>
</dbReference>
<evidence type="ECO:0000256" key="1">
    <source>
        <dbReference type="SAM" id="Phobius"/>
    </source>
</evidence>
<dbReference type="OrthoDB" id="1376616at2"/>
<dbReference type="AlphaFoldDB" id="A0A6I4ILN3"/>
<accession>A0A6I4ILN3</accession>
<evidence type="ECO:0000313" key="3">
    <source>
        <dbReference type="Proteomes" id="UP000431264"/>
    </source>
</evidence>
<reference evidence="3" key="1">
    <citation type="submission" date="2019-05" db="EMBL/GenBank/DDBJ databases">
        <title>Flavobacterium profundi sp. nov., isolated from a deep-sea seamount.</title>
        <authorList>
            <person name="Zhang D.-C."/>
        </authorList>
    </citation>
    <scope>NUCLEOTIDE SEQUENCE [LARGE SCALE GENOMIC DNA]</scope>
    <source>
        <strain evidence="3">TP390</strain>
    </source>
</reference>
<feature type="transmembrane region" description="Helical" evidence="1">
    <location>
        <begin position="7"/>
        <end position="24"/>
    </location>
</feature>
<sequence>MMKILKYVLVLFFFSGVLYLAFYTPDTVNIEGNWDLDELVLQGEKIYSAKKENQLFPKEYNKVYVNEWKDSLHIESVLNKEITATYKTKRGNKGNHMIYLISDEKALNGDFSLHVDTIFYDKVRFQIKFSIQSEATILKFSRNVLTTPWKPQYPFRGCV</sequence>
<proteinExistence type="predicted"/>
<gene>
    <name evidence="2" type="ORF">GOQ30_09445</name>
</gene>
<comment type="caution">
    <text evidence="2">The sequence shown here is derived from an EMBL/GenBank/DDBJ whole genome shotgun (WGS) entry which is preliminary data.</text>
</comment>
<organism evidence="2 3">
    <name type="scientific">Flavobacterium profundi</name>
    <dbReference type="NCBI Taxonomy" id="1774945"/>
    <lineage>
        <taxon>Bacteria</taxon>
        <taxon>Pseudomonadati</taxon>
        <taxon>Bacteroidota</taxon>
        <taxon>Flavobacteriia</taxon>
        <taxon>Flavobacteriales</taxon>
        <taxon>Flavobacteriaceae</taxon>
        <taxon>Flavobacterium</taxon>
    </lineage>
</organism>
<keyword evidence="1" id="KW-1133">Transmembrane helix</keyword>
<protein>
    <submittedName>
        <fullName evidence="2">Uncharacterized protein</fullName>
    </submittedName>
</protein>
<dbReference type="EMBL" id="WQLW01000006">
    <property type="protein sequence ID" value="MVO09381.1"/>
    <property type="molecule type" value="Genomic_DNA"/>
</dbReference>
<keyword evidence="3" id="KW-1185">Reference proteome</keyword>
<keyword evidence="1" id="KW-0812">Transmembrane</keyword>